<reference evidence="7 8" key="1">
    <citation type="submission" date="2022-03" db="EMBL/GenBank/DDBJ databases">
        <title>Isotopic signatures of nitrous oxide derived from detoxification processes.</title>
        <authorList>
            <person name="Behrendt U."/>
            <person name="Buchen C."/>
            <person name="Well R."/>
            <person name="Ulrich A."/>
            <person name="Rohe L."/>
            <person name="Kolb S."/>
            <person name="Schloter M."/>
            <person name="Horn M.A."/>
            <person name="Augustin J."/>
        </authorList>
    </citation>
    <scope>NUCLEOTIDE SEQUENCE [LARGE SCALE GENOMIC DNA]</scope>
    <source>
        <strain evidence="7 8">S4-C24</strain>
    </source>
</reference>
<dbReference type="EMBL" id="CP093326">
    <property type="protein sequence ID" value="UNK45023.1"/>
    <property type="molecule type" value="Genomic_DNA"/>
</dbReference>
<evidence type="ECO:0000256" key="3">
    <source>
        <dbReference type="ARBA" id="ARBA00023125"/>
    </source>
</evidence>
<dbReference type="SMART" id="SM01043">
    <property type="entry name" value="BTAD"/>
    <property type="match status" value="1"/>
</dbReference>
<sequence length="288" mass="31105">MTAEKLGGPKPRQVLEILLLNVGSPMSKDRLVDMLWGGRAPGEALATLESYVSILRRNLQPGCAKSGPLRTANGGYMIARELVDVDLYRFQRLLRAAEFAAPANAYPLLTDALSLASGPLLGDELTPDWAEEARVDHAEMVLHAQLLAAEAALALRRPEEAVLWAQRCVAAAPLNEAAWAALIVGLEQCDRHADGLQAYDRCRRLFNDELGCSPGPALQEVYGRLLHATAESGLSEVLAALLVLNERLAPAATRRQMAHRMASVPIESHYVAAGDIVKTFLTKALMAG</sequence>
<dbReference type="Pfam" id="PF03704">
    <property type="entry name" value="BTAD"/>
    <property type="match status" value="1"/>
</dbReference>
<dbReference type="InterPro" id="IPR051677">
    <property type="entry name" value="AfsR-DnrI-RedD_regulator"/>
</dbReference>
<feature type="DNA-binding region" description="OmpR/PhoB-type" evidence="5">
    <location>
        <begin position="1"/>
        <end position="80"/>
    </location>
</feature>
<keyword evidence="4" id="KW-0804">Transcription</keyword>
<dbReference type="SMART" id="SM00862">
    <property type="entry name" value="Trans_reg_C"/>
    <property type="match status" value="1"/>
</dbReference>
<evidence type="ECO:0000259" key="6">
    <source>
        <dbReference type="PROSITE" id="PS51755"/>
    </source>
</evidence>
<dbReference type="Gene3D" id="1.10.10.10">
    <property type="entry name" value="Winged helix-like DNA-binding domain superfamily/Winged helix DNA-binding domain"/>
    <property type="match status" value="1"/>
</dbReference>
<comment type="similarity">
    <text evidence="1">Belongs to the AfsR/DnrI/RedD regulatory family.</text>
</comment>
<dbReference type="PROSITE" id="PS51755">
    <property type="entry name" value="OMPR_PHOB"/>
    <property type="match status" value="1"/>
</dbReference>
<dbReference type="PANTHER" id="PTHR35807">
    <property type="entry name" value="TRANSCRIPTIONAL REGULATOR REDD-RELATED"/>
    <property type="match status" value="1"/>
</dbReference>
<proteinExistence type="inferred from homology"/>
<dbReference type="Proteomes" id="UP000829069">
    <property type="component" value="Chromosome"/>
</dbReference>
<feature type="domain" description="OmpR/PhoB-type" evidence="6">
    <location>
        <begin position="1"/>
        <end position="80"/>
    </location>
</feature>
<dbReference type="InterPro" id="IPR001867">
    <property type="entry name" value="OmpR/PhoB-type_DNA-bd"/>
</dbReference>
<dbReference type="SUPFAM" id="SSF48452">
    <property type="entry name" value="TPR-like"/>
    <property type="match status" value="1"/>
</dbReference>
<dbReference type="RefSeq" id="WP_241913324.1">
    <property type="nucleotide sequence ID" value="NZ_CP093326.1"/>
</dbReference>
<evidence type="ECO:0000256" key="4">
    <source>
        <dbReference type="ARBA" id="ARBA00023163"/>
    </source>
</evidence>
<evidence type="ECO:0000313" key="8">
    <source>
        <dbReference type="Proteomes" id="UP000829069"/>
    </source>
</evidence>
<dbReference type="InterPro" id="IPR036388">
    <property type="entry name" value="WH-like_DNA-bd_sf"/>
</dbReference>
<gene>
    <name evidence="7" type="ORF">MNQ99_13860</name>
</gene>
<dbReference type="Pfam" id="PF00486">
    <property type="entry name" value="Trans_reg_C"/>
    <property type="match status" value="1"/>
</dbReference>
<dbReference type="SUPFAM" id="SSF46894">
    <property type="entry name" value="C-terminal effector domain of the bipartite response regulators"/>
    <property type="match status" value="1"/>
</dbReference>
<keyword evidence="8" id="KW-1185">Reference proteome</keyword>
<dbReference type="Gene3D" id="1.25.40.10">
    <property type="entry name" value="Tetratricopeptide repeat domain"/>
    <property type="match status" value="1"/>
</dbReference>
<evidence type="ECO:0000256" key="1">
    <source>
        <dbReference type="ARBA" id="ARBA00005820"/>
    </source>
</evidence>
<evidence type="ECO:0000256" key="2">
    <source>
        <dbReference type="ARBA" id="ARBA00023015"/>
    </source>
</evidence>
<protein>
    <submittedName>
        <fullName evidence="7">Winged helix-turn-helix domain-containing protein</fullName>
    </submittedName>
</protein>
<evidence type="ECO:0000313" key="7">
    <source>
        <dbReference type="EMBL" id="UNK45023.1"/>
    </source>
</evidence>
<keyword evidence="3 5" id="KW-0238">DNA-binding</keyword>
<dbReference type="InterPro" id="IPR011990">
    <property type="entry name" value="TPR-like_helical_dom_sf"/>
</dbReference>
<accession>A0ABY3W8X5</accession>
<name>A0ABY3W8X5_9MICC</name>
<dbReference type="InterPro" id="IPR016032">
    <property type="entry name" value="Sig_transdc_resp-reg_C-effctor"/>
</dbReference>
<evidence type="ECO:0000256" key="5">
    <source>
        <dbReference type="PROSITE-ProRule" id="PRU01091"/>
    </source>
</evidence>
<keyword evidence="2" id="KW-0805">Transcription regulation</keyword>
<dbReference type="InterPro" id="IPR005158">
    <property type="entry name" value="BTAD"/>
</dbReference>
<organism evidence="7 8">
    <name type="scientific">Arthrobacter sulfonylureivorans</name>
    <dbReference type="NCBI Taxonomy" id="2486855"/>
    <lineage>
        <taxon>Bacteria</taxon>
        <taxon>Bacillati</taxon>
        <taxon>Actinomycetota</taxon>
        <taxon>Actinomycetes</taxon>
        <taxon>Micrococcales</taxon>
        <taxon>Micrococcaceae</taxon>
        <taxon>Arthrobacter</taxon>
    </lineage>
</organism>
<dbReference type="PANTHER" id="PTHR35807:SF1">
    <property type="entry name" value="TRANSCRIPTIONAL REGULATOR REDD"/>
    <property type="match status" value="1"/>
</dbReference>